<dbReference type="SMART" id="SM00418">
    <property type="entry name" value="HTH_ARSR"/>
    <property type="match status" value="1"/>
</dbReference>
<dbReference type="PANTHER" id="PTHR43132">
    <property type="entry name" value="ARSENICAL RESISTANCE OPERON REPRESSOR ARSR-RELATED"/>
    <property type="match status" value="1"/>
</dbReference>
<dbReference type="AlphaFoldDB" id="A0AAI8CKL7"/>
<dbReference type="Proteomes" id="UP000093740">
    <property type="component" value="Chromosome"/>
</dbReference>
<evidence type="ECO:0000256" key="2">
    <source>
        <dbReference type="ARBA" id="ARBA00023125"/>
    </source>
</evidence>
<dbReference type="InterPro" id="IPR051011">
    <property type="entry name" value="Metal_resp_trans_reg"/>
</dbReference>
<organism evidence="5 6">
    <name type="scientific">Fervidobacterium islandicum</name>
    <dbReference type="NCBI Taxonomy" id="2423"/>
    <lineage>
        <taxon>Bacteria</taxon>
        <taxon>Thermotogati</taxon>
        <taxon>Thermotogota</taxon>
        <taxon>Thermotogae</taxon>
        <taxon>Thermotogales</taxon>
        <taxon>Fervidobacteriaceae</taxon>
        <taxon>Fervidobacterium</taxon>
    </lineage>
</organism>
<reference evidence="5 6" key="1">
    <citation type="journal article" date="2015" name="Stand. Genomic Sci.">
        <title>Genome sequence of a native-feather degrading extremely thermophilic Eubacterium, Fervidobacterium islandicum AW-1.</title>
        <authorList>
            <person name="Lee Y.J."/>
            <person name="Jeong H."/>
            <person name="Park G.S."/>
            <person name="Kwak Y."/>
            <person name="Lee S.J."/>
            <person name="Lee S.J."/>
            <person name="Park M.K."/>
            <person name="Kim J.Y."/>
            <person name="Kang H.K."/>
            <person name="Shin J.H."/>
            <person name="Lee D.W."/>
        </authorList>
    </citation>
    <scope>NUCLEOTIDE SEQUENCE [LARGE SCALE GENOMIC DNA]</scope>
    <source>
        <strain evidence="5 6">AW-1</strain>
    </source>
</reference>
<sequence>MPENAQKKSVPEYLFFYLSDFFSALSDETRLKIILSLLEGERTVSDIVSVIGISQSAVSHQLRILRQVGIVKYRRIGRNVLYSLDDEHVRQIITKTIEHLAHRVRTPDSKVFAF</sequence>
<dbReference type="InterPro" id="IPR036390">
    <property type="entry name" value="WH_DNA-bd_sf"/>
</dbReference>
<keyword evidence="1" id="KW-0805">Transcription regulation</keyword>
<dbReference type="InterPro" id="IPR001845">
    <property type="entry name" value="HTH_ArsR_DNA-bd_dom"/>
</dbReference>
<keyword evidence="6" id="KW-1185">Reference proteome</keyword>
<dbReference type="GO" id="GO:0003677">
    <property type="term" value="F:DNA binding"/>
    <property type="evidence" value="ECO:0007669"/>
    <property type="project" value="UniProtKB-KW"/>
</dbReference>
<evidence type="ECO:0000313" key="5">
    <source>
        <dbReference type="EMBL" id="AMW32313.1"/>
    </source>
</evidence>
<dbReference type="SUPFAM" id="SSF46785">
    <property type="entry name" value="Winged helix' DNA-binding domain"/>
    <property type="match status" value="1"/>
</dbReference>
<dbReference type="Pfam" id="PF01022">
    <property type="entry name" value="HTH_5"/>
    <property type="match status" value="1"/>
</dbReference>
<evidence type="ECO:0000256" key="3">
    <source>
        <dbReference type="ARBA" id="ARBA00023163"/>
    </source>
</evidence>
<evidence type="ECO:0000313" key="6">
    <source>
        <dbReference type="Proteomes" id="UP000093740"/>
    </source>
</evidence>
<dbReference type="GO" id="GO:0003700">
    <property type="term" value="F:DNA-binding transcription factor activity"/>
    <property type="evidence" value="ECO:0007669"/>
    <property type="project" value="InterPro"/>
</dbReference>
<dbReference type="PRINTS" id="PR00778">
    <property type="entry name" value="HTHARSR"/>
</dbReference>
<keyword evidence="3" id="KW-0804">Transcription</keyword>
<dbReference type="PROSITE" id="PS50987">
    <property type="entry name" value="HTH_ARSR_2"/>
    <property type="match status" value="1"/>
</dbReference>
<dbReference type="PANTHER" id="PTHR43132:SF6">
    <property type="entry name" value="HTH-TYPE TRANSCRIPTIONAL REPRESSOR CZRA"/>
    <property type="match status" value="1"/>
</dbReference>
<dbReference type="InterPro" id="IPR036388">
    <property type="entry name" value="WH-like_DNA-bd_sf"/>
</dbReference>
<name>A0AAI8CKL7_FERIS</name>
<keyword evidence="2" id="KW-0238">DNA-binding</keyword>
<evidence type="ECO:0000259" key="4">
    <source>
        <dbReference type="PROSITE" id="PS50987"/>
    </source>
</evidence>
<dbReference type="NCBIfam" id="NF033788">
    <property type="entry name" value="HTH_metalloreg"/>
    <property type="match status" value="1"/>
</dbReference>
<dbReference type="CDD" id="cd00090">
    <property type="entry name" value="HTH_ARSR"/>
    <property type="match status" value="1"/>
</dbReference>
<dbReference type="Gene3D" id="1.10.10.10">
    <property type="entry name" value="Winged helix-like DNA-binding domain superfamily/Winged helix DNA-binding domain"/>
    <property type="match status" value="1"/>
</dbReference>
<accession>A0AAI8CKL7</accession>
<dbReference type="KEGG" id="fia:NA23_02715"/>
<proteinExistence type="predicted"/>
<gene>
    <name evidence="5" type="ORF">NA23_02715</name>
</gene>
<dbReference type="InterPro" id="IPR011991">
    <property type="entry name" value="ArsR-like_HTH"/>
</dbReference>
<dbReference type="RefSeq" id="WP_052107081.1">
    <property type="nucleotide sequence ID" value="NZ_CP014334.2"/>
</dbReference>
<dbReference type="EMBL" id="CP014334">
    <property type="protein sequence ID" value="AMW32313.1"/>
    <property type="molecule type" value="Genomic_DNA"/>
</dbReference>
<feature type="domain" description="HTH arsR-type" evidence="4">
    <location>
        <begin position="10"/>
        <end position="104"/>
    </location>
</feature>
<protein>
    <submittedName>
        <fullName evidence="5">Metalloregulator ArsR/SmtB family transcription factor</fullName>
    </submittedName>
</protein>
<evidence type="ECO:0000256" key="1">
    <source>
        <dbReference type="ARBA" id="ARBA00023015"/>
    </source>
</evidence>